<name>A0A0E2LQ64_PORGN</name>
<sequence length="58" mass="6905">MGPLHNKQALLFILLIVCQATIWYTPNFHRWKVIFPAVENKLSTSGKFFFHQWKFTPL</sequence>
<gene>
    <name evidence="1" type="ORF">HMPREF1555_01373</name>
</gene>
<dbReference type="AlphaFoldDB" id="A0A0E2LQ64"/>
<organism evidence="1 2">
    <name type="scientific">Porphyromonas gingivalis F0570</name>
    <dbReference type="NCBI Taxonomy" id="1227271"/>
    <lineage>
        <taxon>Bacteria</taxon>
        <taxon>Pseudomonadati</taxon>
        <taxon>Bacteroidota</taxon>
        <taxon>Bacteroidia</taxon>
        <taxon>Bacteroidales</taxon>
        <taxon>Porphyromonadaceae</taxon>
        <taxon>Porphyromonas</taxon>
    </lineage>
</organism>
<dbReference type="HOGENOM" id="CLU_3028407_0_0_10"/>
<dbReference type="EMBL" id="AWUW01000100">
    <property type="protein sequence ID" value="ERJ65498.1"/>
    <property type="molecule type" value="Genomic_DNA"/>
</dbReference>
<proteinExistence type="predicted"/>
<dbReference type="Proteomes" id="UP000016630">
    <property type="component" value="Unassembled WGS sequence"/>
</dbReference>
<protein>
    <submittedName>
        <fullName evidence="1">Uncharacterized protein</fullName>
    </submittedName>
</protein>
<accession>A0A0E2LQ64</accession>
<reference evidence="1 2" key="1">
    <citation type="submission" date="2013-06" db="EMBL/GenBank/DDBJ databases">
        <authorList>
            <person name="Weinstock G."/>
            <person name="Sodergren E."/>
            <person name="Lobos E.A."/>
            <person name="Fulton L."/>
            <person name="Fulton R."/>
            <person name="Courtney L."/>
            <person name="Fronick C."/>
            <person name="O'Laughlin M."/>
            <person name="Godfrey J."/>
            <person name="Wilson R.M."/>
            <person name="Miner T."/>
            <person name="Farmer C."/>
            <person name="Delehaunty K."/>
            <person name="Cordes M."/>
            <person name="Minx P."/>
            <person name="Tomlinson C."/>
            <person name="Chen J."/>
            <person name="Wollam A."/>
            <person name="Pepin K.H."/>
            <person name="Bhonagiri V."/>
            <person name="Zhang X."/>
            <person name="Warren W."/>
            <person name="Mitreva M."/>
            <person name="Mardis E.R."/>
            <person name="Wilson R.K."/>
        </authorList>
    </citation>
    <scope>NUCLEOTIDE SEQUENCE [LARGE SCALE GENOMIC DNA]</scope>
    <source>
        <strain evidence="1 2">F0570</strain>
    </source>
</reference>
<feature type="non-terminal residue" evidence="1">
    <location>
        <position position="58"/>
    </location>
</feature>
<evidence type="ECO:0000313" key="1">
    <source>
        <dbReference type="EMBL" id="ERJ65498.1"/>
    </source>
</evidence>
<evidence type="ECO:0000313" key="2">
    <source>
        <dbReference type="Proteomes" id="UP000016630"/>
    </source>
</evidence>
<comment type="caution">
    <text evidence="1">The sequence shown here is derived from an EMBL/GenBank/DDBJ whole genome shotgun (WGS) entry which is preliminary data.</text>
</comment>